<reference evidence="2" key="1">
    <citation type="journal article" date="2022" name="Int. J. Mol. Sci.">
        <title>Draft Genome of Tanacetum Coccineum: Genomic Comparison of Closely Related Tanacetum-Family Plants.</title>
        <authorList>
            <person name="Yamashiro T."/>
            <person name="Shiraishi A."/>
            <person name="Nakayama K."/>
            <person name="Satake H."/>
        </authorList>
    </citation>
    <scope>NUCLEOTIDE SEQUENCE</scope>
</reference>
<evidence type="ECO:0000313" key="3">
    <source>
        <dbReference type="Proteomes" id="UP001151760"/>
    </source>
</evidence>
<organism evidence="2 3">
    <name type="scientific">Tanacetum coccineum</name>
    <dbReference type="NCBI Taxonomy" id="301880"/>
    <lineage>
        <taxon>Eukaryota</taxon>
        <taxon>Viridiplantae</taxon>
        <taxon>Streptophyta</taxon>
        <taxon>Embryophyta</taxon>
        <taxon>Tracheophyta</taxon>
        <taxon>Spermatophyta</taxon>
        <taxon>Magnoliopsida</taxon>
        <taxon>eudicotyledons</taxon>
        <taxon>Gunneridae</taxon>
        <taxon>Pentapetalae</taxon>
        <taxon>asterids</taxon>
        <taxon>campanulids</taxon>
        <taxon>Asterales</taxon>
        <taxon>Asteraceae</taxon>
        <taxon>Asteroideae</taxon>
        <taxon>Anthemideae</taxon>
        <taxon>Anthemidinae</taxon>
        <taxon>Tanacetum</taxon>
    </lineage>
</organism>
<feature type="region of interest" description="Disordered" evidence="1">
    <location>
        <begin position="58"/>
        <end position="100"/>
    </location>
</feature>
<accession>A0ABQ5EA67</accession>
<proteinExistence type="predicted"/>
<comment type="caution">
    <text evidence="2">The sequence shown here is derived from an EMBL/GenBank/DDBJ whole genome shotgun (WGS) entry which is preliminary data.</text>
</comment>
<reference evidence="2" key="2">
    <citation type="submission" date="2022-01" db="EMBL/GenBank/DDBJ databases">
        <authorList>
            <person name="Yamashiro T."/>
            <person name="Shiraishi A."/>
            <person name="Satake H."/>
            <person name="Nakayama K."/>
        </authorList>
    </citation>
    <scope>NUCLEOTIDE SEQUENCE</scope>
</reference>
<name>A0ABQ5EA67_9ASTR</name>
<evidence type="ECO:0000313" key="2">
    <source>
        <dbReference type="EMBL" id="GJT47776.1"/>
    </source>
</evidence>
<evidence type="ECO:0000256" key="1">
    <source>
        <dbReference type="SAM" id="MobiDB-lite"/>
    </source>
</evidence>
<dbReference type="EMBL" id="BQNB010016097">
    <property type="protein sequence ID" value="GJT47776.1"/>
    <property type="molecule type" value="Genomic_DNA"/>
</dbReference>
<dbReference type="Proteomes" id="UP001151760">
    <property type="component" value="Unassembled WGS sequence"/>
</dbReference>
<gene>
    <name evidence="2" type="ORF">Tco_0973933</name>
</gene>
<keyword evidence="3" id="KW-1185">Reference proteome</keyword>
<protein>
    <submittedName>
        <fullName evidence="2">Uncharacterized protein</fullName>
    </submittedName>
</protein>
<feature type="compositionally biased region" description="Basic and acidic residues" evidence="1">
    <location>
        <begin position="58"/>
        <end position="80"/>
    </location>
</feature>
<sequence length="255" mass="28930">MKRAMMRRNNAMAGVGDGNRLAITNDDTSANIVHETPSPADAEIGADTDKVISKGDTEILDFGEKQREDVDNQGTSKEEDQAGPDPRQSHVALVGPNPEPMHDDFVTTIYPQVHEILKHTTEEHVQMDNPLSLTGTLSSMKNLDNFNFDDQFIAEKSQKMNQVMVMWISKLSPWFFTLELRDLPHKINQTVNEVVKEAVHVAFQAPLRDRFRELPEADMKENYSPTGSLEVSIERANRDEFLAENDKSCKRYRDD</sequence>